<proteinExistence type="predicted"/>
<comment type="caution">
    <text evidence="2">The sequence shown here is derived from an EMBL/GenBank/DDBJ whole genome shotgun (WGS) entry which is preliminary data.</text>
</comment>
<gene>
    <name evidence="2" type="ORF">Poly21_47740</name>
</gene>
<dbReference type="EMBL" id="SJPU01000003">
    <property type="protein sequence ID" value="TWU10868.1"/>
    <property type="molecule type" value="Genomic_DNA"/>
</dbReference>
<dbReference type="Proteomes" id="UP000319908">
    <property type="component" value="Unassembled WGS sequence"/>
</dbReference>
<name>A0A5C6BFN3_9BACT</name>
<protein>
    <submittedName>
        <fullName evidence="2">Uncharacterized protein</fullName>
    </submittedName>
</protein>
<evidence type="ECO:0000256" key="1">
    <source>
        <dbReference type="SAM" id="MobiDB-lite"/>
    </source>
</evidence>
<keyword evidence="3" id="KW-1185">Reference proteome</keyword>
<dbReference type="InterPro" id="IPR046596">
    <property type="entry name" value="DUF6655"/>
</dbReference>
<dbReference type="Pfam" id="PF20360">
    <property type="entry name" value="DUF6655"/>
    <property type="match status" value="1"/>
</dbReference>
<accession>A0A5C6BFN3</accession>
<reference evidence="2 3" key="1">
    <citation type="journal article" date="2020" name="Antonie Van Leeuwenhoek">
        <title>Rhodopirellula heiligendammensis sp. nov., Rhodopirellula pilleata sp. nov., and Rhodopirellula solitaria sp. nov. isolated from natural or artificial marine surfaces in Northern Germany and California, USA, and emended description of the genus Rhodopirellula.</title>
        <authorList>
            <person name="Kallscheuer N."/>
            <person name="Wiegand S."/>
            <person name="Jogler M."/>
            <person name="Boedeker C."/>
            <person name="Peeters S.H."/>
            <person name="Rast P."/>
            <person name="Heuer A."/>
            <person name="Jetten M.S.M."/>
            <person name="Rohde M."/>
            <person name="Jogler C."/>
        </authorList>
    </citation>
    <scope>NUCLEOTIDE SEQUENCE [LARGE SCALE GENOMIC DNA]</scope>
    <source>
        <strain evidence="2 3">Poly21</strain>
    </source>
</reference>
<evidence type="ECO:0000313" key="2">
    <source>
        <dbReference type="EMBL" id="TWU10868.1"/>
    </source>
</evidence>
<dbReference type="AlphaFoldDB" id="A0A5C6BFN3"/>
<organism evidence="2 3">
    <name type="scientific">Allorhodopirellula heiligendammensis</name>
    <dbReference type="NCBI Taxonomy" id="2714739"/>
    <lineage>
        <taxon>Bacteria</taxon>
        <taxon>Pseudomonadati</taxon>
        <taxon>Planctomycetota</taxon>
        <taxon>Planctomycetia</taxon>
        <taxon>Pirellulales</taxon>
        <taxon>Pirellulaceae</taxon>
        <taxon>Allorhodopirellula</taxon>
    </lineage>
</organism>
<sequence length="277" mass="29756">MLSAWIMVCGGCGTTKEQLATQQLLLSDAVDRSVSTIDFRPLSGQKVFLDASYLKSVKGDLFVNADYVTSSLRQQIMAAGCLLQETDKEADIIIEARIGTLGADDHRVTYGIPENNALGSAATLVPGAPQVPQIPELALARRDSRESAAKIAAFAYDRETRHAVWQSGISQSRSTARDTWVMGVGPFQAGSIRKETRLAGSKLLKFGRSETGSPPKFFDRPPVDYTAETRFDDGWPVLSSPSDKGDGMIPGAGLVPGDDLPPMIAAEVDAEPKVVTR</sequence>
<feature type="region of interest" description="Disordered" evidence="1">
    <location>
        <begin position="234"/>
        <end position="262"/>
    </location>
</feature>
<evidence type="ECO:0000313" key="3">
    <source>
        <dbReference type="Proteomes" id="UP000319908"/>
    </source>
</evidence>